<evidence type="ECO:0000256" key="5">
    <source>
        <dbReference type="ARBA" id="ARBA00022692"/>
    </source>
</evidence>
<name>A0A172T4H6_FERPE</name>
<evidence type="ECO:0000256" key="8">
    <source>
        <dbReference type="ARBA" id="ARBA00023143"/>
    </source>
</evidence>
<dbReference type="GO" id="GO:0071973">
    <property type="term" value="P:bacterial-type flagellum-dependent cell motility"/>
    <property type="evidence" value="ECO:0007669"/>
    <property type="project" value="InterPro"/>
</dbReference>
<dbReference type="EMBL" id="CP011393">
    <property type="protein sequence ID" value="ANE41928.1"/>
    <property type="molecule type" value="Genomic_DNA"/>
</dbReference>
<accession>A0A172T4H6</accession>
<evidence type="ECO:0000259" key="13">
    <source>
        <dbReference type="Pfam" id="PF08345"/>
    </source>
</evidence>
<dbReference type="PATRIC" id="fig|93466.3.peg.1729"/>
<dbReference type="GO" id="GO:0003774">
    <property type="term" value="F:cytoskeletal motor activity"/>
    <property type="evidence" value="ECO:0007669"/>
    <property type="project" value="InterPro"/>
</dbReference>
<comment type="subcellular location">
    <subcellularLocation>
        <location evidence="1 9">Bacterial flagellum basal body</location>
    </subcellularLocation>
    <subcellularLocation>
        <location evidence="2">Cell membrane</location>
        <topology evidence="2">Multi-pass membrane protein</topology>
    </subcellularLocation>
</comment>
<proteinExistence type="inferred from homology"/>
<dbReference type="PANTHER" id="PTHR30046">
    <property type="entry name" value="FLAGELLAR M-RING PROTEIN"/>
    <property type="match status" value="1"/>
</dbReference>
<evidence type="ECO:0000256" key="7">
    <source>
        <dbReference type="ARBA" id="ARBA00023136"/>
    </source>
</evidence>
<keyword evidence="7 11" id="KW-0472">Membrane</keyword>
<dbReference type="AlphaFoldDB" id="A0A172T4H6"/>
<dbReference type="KEGG" id="fng:JM64_08215"/>
<comment type="function">
    <text evidence="9">The M ring may be actively involved in energy transduction.</text>
</comment>
<evidence type="ECO:0000256" key="10">
    <source>
        <dbReference type="SAM" id="MobiDB-lite"/>
    </source>
</evidence>
<dbReference type="InterPro" id="IPR006182">
    <property type="entry name" value="FliF_N_dom"/>
</dbReference>
<evidence type="ECO:0000256" key="4">
    <source>
        <dbReference type="ARBA" id="ARBA00022475"/>
    </source>
</evidence>
<comment type="similarity">
    <text evidence="3 9">Belongs to the FliF family.</text>
</comment>
<dbReference type="Pfam" id="PF01514">
    <property type="entry name" value="YscJ_FliF"/>
    <property type="match status" value="1"/>
</dbReference>
<keyword evidence="14" id="KW-0282">Flagellum</keyword>
<keyword evidence="14" id="KW-0966">Cell projection</keyword>
<feature type="transmembrane region" description="Helical" evidence="11">
    <location>
        <begin position="27"/>
        <end position="46"/>
    </location>
</feature>
<gene>
    <name evidence="14" type="ORF">JM64_08215</name>
</gene>
<evidence type="ECO:0000256" key="3">
    <source>
        <dbReference type="ARBA" id="ARBA00007971"/>
    </source>
</evidence>
<evidence type="ECO:0000259" key="12">
    <source>
        <dbReference type="Pfam" id="PF01514"/>
    </source>
</evidence>
<evidence type="ECO:0000256" key="2">
    <source>
        <dbReference type="ARBA" id="ARBA00004651"/>
    </source>
</evidence>
<feature type="compositionally biased region" description="Polar residues" evidence="10">
    <location>
        <begin position="303"/>
        <end position="321"/>
    </location>
</feature>
<evidence type="ECO:0000256" key="11">
    <source>
        <dbReference type="SAM" id="Phobius"/>
    </source>
</evidence>
<feature type="domain" description="Flagellar M-ring C-terminal" evidence="13">
    <location>
        <begin position="256"/>
        <end position="417"/>
    </location>
</feature>
<sequence length="535" mass="60027">MEWFRKFLDWFSKIPQKWKEAPKSQKLIIIMVAVSVIMAIILLAVINAPKYVLLLTTKTEEDAGPILQQLESLGIPYKVEAGNKILIPSNYNVYEVRMRLASAGVLAGTSRGFEILDQNNLGATSFDKQVRYQIALQGELERTISTIQGVDSARVVLTLPKYTYYVRGEMSEPRASVMVVMKPGQSLTKEQVKGIGSLVQGAVEGIKPENIRVIDQTGRDLTSVLNLDTSTALASTKMELKVSLENYYKQKIKVPLENVFGPGRVEVIPDIKLNWEKIEKQITTYTAPNKKEGLVRSKETEQEYSTSQPTTGGPVGTESNIPPTTYESTSPTTQGYYQKSHEIVNYELNQIVENIVKNSEGEIENITLSVIIDSSSTVLERTSKDQVEKLISSIIQKSIDANTPEGSVTYAVAFLPFSREFEQEFYKQVQATTELQKLRTRLVLLLLASVLIFFATYLGLIQFKKVKARKLMEQRYRALQEEAQRTLEAITEEEMPAGAEEEALLEQLKSYLQQVADTSPEDVATVLKVWISEKG</sequence>
<evidence type="ECO:0000256" key="1">
    <source>
        <dbReference type="ARBA" id="ARBA00004117"/>
    </source>
</evidence>
<dbReference type="Pfam" id="PF08345">
    <property type="entry name" value="YscJ_FliF_C"/>
    <property type="match status" value="1"/>
</dbReference>
<dbReference type="InterPro" id="IPR043427">
    <property type="entry name" value="YscJ/FliF"/>
</dbReference>
<keyword evidence="5 11" id="KW-0812">Transmembrane</keyword>
<dbReference type="PRINTS" id="PR01009">
    <property type="entry name" value="FLGMRINGFLIF"/>
</dbReference>
<reference evidence="14 15" key="1">
    <citation type="submission" date="2014-08" db="EMBL/GenBank/DDBJ databases">
        <title>Fervidobacterium pennivorans DYC genome.</title>
        <authorList>
            <person name="Wushke S."/>
        </authorList>
    </citation>
    <scope>NUCLEOTIDE SEQUENCE [LARGE SCALE GENOMIC DNA]</scope>
    <source>
        <strain evidence="14 15">DYC</strain>
    </source>
</reference>
<protein>
    <recommendedName>
        <fullName evidence="9">Flagellar M-ring protein</fullName>
    </recommendedName>
</protein>
<keyword evidence="4" id="KW-1003">Cell membrane</keyword>
<dbReference type="InterPro" id="IPR000067">
    <property type="entry name" value="FlgMring_FliF"/>
</dbReference>
<dbReference type="InterPro" id="IPR045851">
    <property type="entry name" value="AMP-bd_C_sf"/>
</dbReference>
<dbReference type="PIRSF" id="PIRSF004862">
    <property type="entry name" value="FliF"/>
    <property type="match status" value="1"/>
</dbReference>
<dbReference type="InterPro" id="IPR013556">
    <property type="entry name" value="Flag_M-ring_C"/>
</dbReference>
<keyword evidence="14" id="KW-0969">Cilium</keyword>
<evidence type="ECO:0000313" key="15">
    <source>
        <dbReference type="Proteomes" id="UP000077096"/>
    </source>
</evidence>
<feature type="compositionally biased region" description="Basic and acidic residues" evidence="10">
    <location>
        <begin position="290"/>
        <end position="301"/>
    </location>
</feature>
<dbReference type="GO" id="GO:0009431">
    <property type="term" value="C:bacterial-type flagellum basal body, MS ring"/>
    <property type="evidence" value="ECO:0007669"/>
    <property type="project" value="InterPro"/>
</dbReference>
<evidence type="ECO:0000256" key="9">
    <source>
        <dbReference type="PIRNR" id="PIRNR004862"/>
    </source>
</evidence>
<dbReference type="PANTHER" id="PTHR30046:SF0">
    <property type="entry name" value="FLAGELLAR M-RING PROTEIN"/>
    <property type="match status" value="1"/>
</dbReference>
<dbReference type="Gene3D" id="3.30.300.30">
    <property type="match status" value="1"/>
</dbReference>
<evidence type="ECO:0000313" key="14">
    <source>
        <dbReference type="EMBL" id="ANE41928.1"/>
    </source>
</evidence>
<keyword evidence="8 9" id="KW-0975">Bacterial flagellum</keyword>
<evidence type="ECO:0000256" key="6">
    <source>
        <dbReference type="ARBA" id="ARBA00022989"/>
    </source>
</evidence>
<dbReference type="NCBIfam" id="TIGR00206">
    <property type="entry name" value="fliF"/>
    <property type="match status" value="1"/>
</dbReference>
<feature type="compositionally biased region" description="Low complexity" evidence="10">
    <location>
        <begin position="322"/>
        <end position="333"/>
    </location>
</feature>
<keyword evidence="6 11" id="KW-1133">Transmembrane helix</keyword>
<feature type="transmembrane region" description="Helical" evidence="11">
    <location>
        <begin position="442"/>
        <end position="463"/>
    </location>
</feature>
<dbReference type="OrthoDB" id="43135at2"/>
<organism evidence="14 15">
    <name type="scientific">Fervidobacterium pennivorans</name>
    <dbReference type="NCBI Taxonomy" id="93466"/>
    <lineage>
        <taxon>Bacteria</taxon>
        <taxon>Thermotogati</taxon>
        <taxon>Thermotogota</taxon>
        <taxon>Thermotogae</taxon>
        <taxon>Thermotogales</taxon>
        <taxon>Fervidobacteriaceae</taxon>
        <taxon>Fervidobacterium</taxon>
    </lineage>
</organism>
<dbReference type="Proteomes" id="UP000077096">
    <property type="component" value="Chromosome"/>
</dbReference>
<feature type="domain" description="Flagellar M-ring N-terminal" evidence="12">
    <location>
        <begin position="47"/>
        <end position="222"/>
    </location>
</feature>
<feature type="region of interest" description="Disordered" evidence="10">
    <location>
        <begin position="290"/>
        <end position="333"/>
    </location>
</feature>
<dbReference type="GO" id="GO:0005886">
    <property type="term" value="C:plasma membrane"/>
    <property type="evidence" value="ECO:0007669"/>
    <property type="project" value="UniProtKB-SubCell"/>
</dbReference>